<dbReference type="Proteomes" id="UP000241803">
    <property type="component" value="Unassembled WGS sequence"/>
</dbReference>
<sequence length="648" mass="72851">MNKMKCWIVPSLKRDSQKKKPQKKPQKKQRSCVAGGYWLNVIGYSVVTLAAIAFPHTIFAKDLQSADSAINQKVDVGILATRGNLEALNRWQPTMDWLERKIPRTEFVLHPYTLEQMTDAVKTQTVDFVITNPGQSVRLGRQYPLSWLATLRSQQQGGTTLAIGSALVVRNDSPYFTLTDLDNQPVAAVSDSAFGGYLTLRRNMQQLSLDPNRFFSTVDFIGFPLDAILYKLRDKHVEAAVLPVCQLETMGKEGLIDFSQYRVLDNQAPVGFGCQVSTALYPNWSFAKTGKASETLAKKIARALLDLPERDPAAIAANSLGWSAPISQLKIDKLYQDLDLHPLQKPWWQEALTWLKSNQQWGWTFLLFVVVLNLYHFLLEYRFSRNQRLLIATQNRLKEKNAMLEHAQRVAIVGELGGSIAHEINQPLSAIRNYSQGGLVRINKGSSADDLKVVLEKIQQQVIRADDIVQRLRSLIKKRPINKQYSNVQALITDAVMLLDHDLIKHQITLSMTESGQAVPVYLDPIGFQQLLLNLVKNAMDACVLNDQKQSLQKQHTQEKYQIVIDTEYLPVEKQMKLVVTDNGIGLEADAALLQSAFFTTKEEGLGLGLAICRDVVEDHHGTLAMTANNPHGCRIEVRLPYIANTEN</sequence>
<dbReference type="SMART" id="SM00388">
    <property type="entry name" value="HisKA"/>
    <property type="match status" value="1"/>
</dbReference>
<dbReference type="InterPro" id="IPR004358">
    <property type="entry name" value="Sig_transdc_His_kin-like_C"/>
</dbReference>
<reference evidence="6 7" key="1">
    <citation type="submission" date="2018-03" db="EMBL/GenBank/DDBJ databases">
        <title>Whole genome sequencing of Histamine producing bacteria.</title>
        <authorList>
            <person name="Butler K."/>
        </authorList>
    </citation>
    <scope>NUCLEOTIDE SEQUENCE [LARGE SCALE GENOMIC DNA]</scope>
    <source>
        <strain evidence="6 7">ATCC 19614</strain>
    </source>
</reference>
<accession>A0A2T3LCQ1</accession>
<dbReference type="InterPro" id="IPR005467">
    <property type="entry name" value="His_kinase_dom"/>
</dbReference>
<dbReference type="Gene3D" id="1.10.287.130">
    <property type="match status" value="1"/>
</dbReference>
<dbReference type="EC" id="2.7.13.3" evidence="2"/>
<protein>
    <recommendedName>
        <fullName evidence="2">histidine kinase</fullName>
        <ecNumber evidence="2">2.7.13.3</ecNumber>
    </recommendedName>
</protein>
<dbReference type="EMBL" id="PYOC01000001">
    <property type="protein sequence ID" value="PSV49154.1"/>
    <property type="molecule type" value="Genomic_DNA"/>
</dbReference>
<dbReference type="Pfam" id="PF02518">
    <property type="entry name" value="HATPase_c"/>
    <property type="match status" value="1"/>
</dbReference>
<evidence type="ECO:0000313" key="6">
    <source>
        <dbReference type="EMBL" id="PSV49154.1"/>
    </source>
</evidence>
<evidence type="ECO:0000256" key="4">
    <source>
        <dbReference type="SAM" id="Phobius"/>
    </source>
</evidence>
<evidence type="ECO:0000256" key="1">
    <source>
        <dbReference type="ARBA" id="ARBA00000085"/>
    </source>
</evidence>
<dbReference type="InterPro" id="IPR036890">
    <property type="entry name" value="HATPase_C_sf"/>
</dbReference>
<evidence type="ECO:0000256" key="2">
    <source>
        <dbReference type="ARBA" id="ARBA00012438"/>
    </source>
</evidence>
<dbReference type="PRINTS" id="PR00344">
    <property type="entry name" value="BCTRLSENSOR"/>
</dbReference>
<dbReference type="GO" id="GO:0000155">
    <property type="term" value="F:phosphorelay sensor kinase activity"/>
    <property type="evidence" value="ECO:0007669"/>
    <property type="project" value="InterPro"/>
</dbReference>
<dbReference type="SUPFAM" id="SSF47384">
    <property type="entry name" value="Homodimeric domain of signal transducing histidine kinase"/>
    <property type="match status" value="1"/>
</dbReference>
<dbReference type="PROSITE" id="PS50109">
    <property type="entry name" value="HIS_KIN"/>
    <property type="match status" value="1"/>
</dbReference>
<dbReference type="SUPFAM" id="SSF53850">
    <property type="entry name" value="Periplasmic binding protein-like II"/>
    <property type="match status" value="1"/>
</dbReference>
<dbReference type="Gene3D" id="3.30.565.10">
    <property type="entry name" value="Histidine kinase-like ATPase, C-terminal domain"/>
    <property type="match status" value="1"/>
</dbReference>
<evidence type="ECO:0000313" key="7">
    <source>
        <dbReference type="Proteomes" id="UP000241803"/>
    </source>
</evidence>
<keyword evidence="4" id="KW-0472">Membrane</keyword>
<dbReference type="InterPro" id="IPR003594">
    <property type="entry name" value="HATPase_dom"/>
</dbReference>
<dbReference type="CDD" id="cd00082">
    <property type="entry name" value="HisKA"/>
    <property type="match status" value="1"/>
</dbReference>
<gene>
    <name evidence="6" type="ORF">C9J47_00845</name>
</gene>
<name>A0A2T3LCQ1_9GAMM</name>
<organism evidence="6 7">
    <name type="scientific">Photobacterium indicum</name>
    <dbReference type="NCBI Taxonomy" id="81447"/>
    <lineage>
        <taxon>Bacteria</taxon>
        <taxon>Pseudomonadati</taxon>
        <taxon>Pseudomonadota</taxon>
        <taxon>Gammaproteobacteria</taxon>
        <taxon>Vibrionales</taxon>
        <taxon>Vibrionaceae</taxon>
        <taxon>Photobacterium</taxon>
    </lineage>
</organism>
<dbReference type="InterPro" id="IPR003661">
    <property type="entry name" value="HisK_dim/P_dom"/>
</dbReference>
<keyword evidence="6" id="KW-0418">Kinase</keyword>
<dbReference type="AlphaFoldDB" id="A0A2T3LCQ1"/>
<dbReference type="Pfam" id="PF12974">
    <property type="entry name" value="Phosphonate-bd"/>
    <property type="match status" value="1"/>
</dbReference>
<keyword evidence="7" id="KW-1185">Reference proteome</keyword>
<feature type="transmembrane region" description="Helical" evidence="4">
    <location>
        <begin position="32"/>
        <end position="54"/>
    </location>
</feature>
<dbReference type="Gene3D" id="3.40.190.10">
    <property type="entry name" value="Periplasmic binding protein-like II"/>
    <property type="match status" value="2"/>
</dbReference>
<evidence type="ECO:0000259" key="5">
    <source>
        <dbReference type="PROSITE" id="PS50109"/>
    </source>
</evidence>
<dbReference type="InterPro" id="IPR036097">
    <property type="entry name" value="HisK_dim/P_sf"/>
</dbReference>
<dbReference type="Pfam" id="PF00512">
    <property type="entry name" value="HisKA"/>
    <property type="match status" value="1"/>
</dbReference>
<feature type="domain" description="Histidine kinase" evidence="5">
    <location>
        <begin position="419"/>
        <end position="644"/>
    </location>
</feature>
<keyword evidence="3" id="KW-0597">Phosphoprotein</keyword>
<proteinExistence type="predicted"/>
<dbReference type="SMART" id="SM00387">
    <property type="entry name" value="HATPase_c"/>
    <property type="match status" value="1"/>
</dbReference>
<keyword evidence="4" id="KW-1133">Transmembrane helix</keyword>
<evidence type="ECO:0000256" key="3">
    <source>
        <dbReference type="ARBA" id="ARBA00022553"/>
    </source>
</evidence>
<dbReference type="SUPFAM" id="SSF55874">
    <property type="entry name" value="ATPase domain of HSP90 chaperone/DNA topoisomerase II/histidine kinase"/>
    <property type="match status" value="1"/>
</dbReference>
<comment type="catalytic activity">
    <reaction evidence="1">
        <text>ATP + protein L-histidine = ADP + protein N-phospho-L-histidine.</text>
        <dbReference type="EC" id="2.7.13.3"/>
    </reaction>
</comment>
<comment type="caution">
    <text evidence="6">The sequence shown here is derived from an EMBL/GenBank/DDBJ whole genome shotgun (WGS) entry which is preliminary data.</text>
</comment>
<keyword evidence="4" id="KW-0812">Transmembrane</keyword>
<dbReference type="PANTHER" id="PTHR43065">
    <property type="entry name" value="SENSOR HISTIDINE KINASE"/>
    <property type="match status" value="1"/>
</dbReference>
<dbReference type="PANTHER" id="PTHR43065:SF42">
    <property type="entry name" value="TWO-COMPONENT SENSOR PPRA"/>
    <property type="match status" value="1"/>
</dbReference>
<keyword evidence="6" id="KW-0808">Transferase</keyword>